<organism evidence="1 2">
    <name type="scientific">Colletotrichum fioriniae PJ7</name>
    <dbReference type="NCBI Taxonomy" id="1445577"/>
    <lineage>
        <taxon>Eukaryota</taxon>
        <taxon>Fungi</taxon>
        <taxon>Dikarya</taxon>
        <taxon>Ascomycota</taxon>
        <taxon>Pezizomycotina</taxon>
        <taxon>Sordariomycetes</taxon>
        <taxon>Hypocreomycetidae</taxon>
        <taxon>Glomerellales</taxon>
        <taxon>Glomerellaceae</taxon>
        <taxon>Colletotrichum</taxon>
        <taxon>Colletotrichum acutatum species complex</taxon>
    </lineage>
</organism>
<dbReference type="Proteomes" id="UP000020467">
    <property type="component" value="Unassembled WGS sequence"/>
</dbReference>
<dbReference type="KEGG" id="cfj:CFIO01_04576"/>
<evidence type="ECO:0000313" key="1">
    <source>
        <dbReference type="EMBL" id="EXF75643.1"/>
    </source>
</evidence>
<accession>A0A010RTM2</accession>
<sequence length="181" mass="21029">MKPCDQSKSTTTSLEKNPLERLSTEDWYRFIDIFAMLKIKRPREKEQHRNHRIDCLSKLWRSQYGHARPGYGLQVEISEDNLALIARSIRGAIAFVSEPKDKECPESFIVSEEHFTDQSSNPRLQAQQIDFSGSEFVKLSPENMELNRNMPLEELEYCITLRCQFPEYAGPAISRPPGEYE</sequence>
<comment type="caution">
    <text evidence="1">The sequence shown here is derived from an EMBL/GenBank/DDBJ whole genome shotgun (WGS) entry which is preliminary data.</text>
</comment>
<dbReference type="EMBL" id="JARH01000889">
    <property type="protein sequence ID" value="EXF75643.1"/>
    <property type="molecule type" value="Genomic_DNA"/>
</dbReference>
<gene>
    <name evidence="1" type="ORF">CFIO01_04576</name>
</gene>
<dbReference type="HOGENOM" id="CLU_1488891_0_0_1"/>
<keyword evidence="2" id="KW-1185">Reference proteome</keyword>
<dbReference type="AlphaFoldDB" id="A0A010RTM2"/>
<protein>
    <submittedName>
        <fullName evidence="1">Uncharacterized protein</fullName>
    </submittedName>
</protein>
<reference evidence="1 2" key="1">
    <citation type="submission" date="2014-02" db="EMBL/GenBank/DDBJ databases">
        <title>The genome sequence of Colletotrichum fioriniae PJ7.</title>
        <authorList>
            <person name="Baroncelli R."/>
            <person name="Thon M.R."/>
        </authorList>
    </citation>
    <scope>NUCLEOTIDE SEQUENCE [LARGE SCALE GENOMIC DNA]</scope>
    <source>
        <strain evidence="1 2">PJ7</strain>
    </source>
</reference>
<evidence type="ECO:0000313" key="2">
    <source>
        <dbReference type="Proteomes" id="UP000020467"/>
    </source>
</evidence>
<proteinExistence type="predicted"/>
<name>A0A010RTM2_9PEZI</name>
<dbReference type="OrthoDB" id="10365472at2759"/>